<evidence type="ECO:0000256" key="16">
    <source>
        <dbReference type="ARBA" id="ARBA00049010"/>
    </source>
</evidence>
<dbReference type="InterPro" id="IPR011992">
    <property type="entry name" value="EF-hand-dom_pair"/>
</dbReference>
<evidence type="ECO:0000256" key="5">
    <source>
        <dbReference type="ARBA" id="ARBA00012637"/>
    </source>
</evidence>
<evidence type="ECO:0000256" key="15">
    <source>
        <dbReference type="ARBA" id="ARBA00047599"/>
    </source>
</evidence>
<keyword evidence="9" id="KW-0106">Calcium</keyword>
<keyword evidence="7" id="KW-0472">Membrane</keyword>
<dbReference type="InterPro" id="IPR045024">
    <property type="entry name" value="NDH-2"/>
</dbReference>
<evidence type="ECO:0000256" key="12">
    <source>
        <dbReference type="ARBA" id="ARBA00023027"/>
    </source>
</evidence>
<dbReference type="InterPro" id="IPR054585">
    <property type="entry name" value="NDH2-like_C"/>
</dbReference>
<comment type="caution">
    <text evidence="18">The sequence shown here is derived from an EMBL/GenBank/DDBJ whole genome shotgun (WGS) entry which is preliminary data.</text>
</comment>
<sequence>MTILSFFTRASRAFHGYPLSSKLLLLSSLSLSGGGVVAYSESQADVSKTSDQTNEKDRKKKRVVVLGTGWAGISFLKDLDISAYDVQVVSPRNYFAFTPLLPSVTCGTVEARSIVEPVRNMMKKRNGEVRFWEAECMKIDAANKKLLCRYTVKNNSVGNDEFSLDYDYLVIAVGAQVNTFNTPGVLENSHFLKEVEDAQKIRRSVINCFEKAVLPGLSEEERRINLHFVIVGGGPTGVEFAAELHDFVKEDLVNLYPTVKDLVKITKFCRDGINVQTGCRVISLSDKEITMKLKSTGEICSLPRGLVVWSTGVETRPVVKDFMDQIGQANRRVLATDEWLKVKGCEDVYALGDCATINQRKIMEDIAAIFKAADKDNSGFLTIKEFEDVIDDILVMYPQVKHYLRTKQLRAVTDLLKDSRGNHRDEVDIEGFKLALSHVDTQVKNLPAPAQVAAQQGEYLSKCFNRMNRCEYNPEGPRHFKGSGRHQFRPFQYKHFGQFAPLGGEQAAAELPGDWVSMGRSTQWLWYSVYASKQVSWRTRVLVVSDWTRRFIFGRDSSRI</sequence>
<evidence type="ECO:0000256" key="4">
    <source>
        <dbReference type="ARBA" id="ARBA00005272"/>
    </source>
</evidence>
<dbReference type="EMBL" id="JBBPBN010000036">
    <property type="protein sequence ID" value="KAK9001192.1"/>
    <property type="molecule type" value="Genomic_DNA"/>
</dbReference>
<evidence type="ECO:0000313" key="18">
    <source>
        <dbReference type="EMBL" id="KAK9001192.1"/>
    </source>
</evidence>
<dbReference type="Proteomes" id="UP001396334">
    <property type="component" value="Unassembled WGS sequence"/>
</dbReference>
<evidence type="ECO:0000256" key="1">
    <source>
        <dbReference type="ARBA" id="ARBA00001974"/>
    </source>
</evidence>
<keyword evidence="14" id="KW-0576">Peroxisome</keyword>
<name>A0ABR2QL19_9ROSI</name>
<dbReference type="SUPFAM" id="SSF47473">
    <property type="entry name" value="EF-hand"/>
    <property type="match status" value="1"/>
</dbReference>
<comment type="cofactor">
    <cofactor evidence="1">
        <name>FAD</name>
        <dbReference type="ChEBI" id="CHEBI:57692"/>
    </cofactor>
</comment>
<keyword evidence="6" id="KW-0285">Flavoprotein</keyword>
<accession>A0ABR2QL19</accession>
<evidence type="ECO:0000256" key="7">
    <source>
        <dbReference type="ARBA" id="ARBA00022792"/>
    </source>
</evidence>
<keyword evidence="12" id="KW-0520">NAD</keyword>
<proteinExistence type="inferred from homology"/>
<comment type="catalytic activity">
    <reaction evidence="16">
        <text>a ubiquinone + NADH + H(+) = a ubiquinol + NAD(+)</text>
        <dbReference type="Rhea" id="RHEA:23152"/>
        <dbReference type="Rhea" id="RHEA-COMP:9565"/>
        <dbReference type="Rhea" id="RHEA-COMP:9566"/>
        <dbReference type="ChEBI" id="CHEBI:15378"/>
        <dbReference type="ChEBI" id="CHEBI:16389"/>
        <dbReference type="ChEBI" id="CHEBI:17976"/>
        <dbReference type="ChEBI" id="CHEBI:57540"/>
        <dbReference type="ChEBI" id="CHEBI:57945"/>
    </reaction>
</comment>
<comment type="subcellular location">
    <subcellularLocation>
        <location evidence="2">Mitochondrion inner membrane</location>
        <topology evidence="2">Peripheral membrane protein</topology>
        <orientation evidence="2">Intermembrane side</orientation>
    </subcellularLocation>
    <subcellularLocation>
        <location evidence="3">Peroxisome</location>
    </subcellularLocation>
</comment>
<dbReference type="PRINTS" id="PR00368">
    <property type="entry name" value="FADPNR"/>
</dbReference>
<evidence type="ECO:0000313" key="19">
    <source>
        <dbReference type="Proteomes" id="UP001396334"/>
    </source>
</evidence>
<gene>
    <name evidence="18" type="ORF">V6N11_082980</name>
</gene>
<dbReference type="PANTHER" id="PTHR43706">
    <property type="entry name" value="NADH DEHYDROGENASE"/>
    <property type="match status" value="1"/>
</dbReference>
<evidence type="ECO:0000256" key="8">
    <source>
        <dbReference type="ARBA" id="ARBA00022827"/>
    </source>
</evidence>
<dbReference type="PROSITE" id="PS50222">
    <property type="entry name" value="EF_HAND_2"/>
    <property type="match status" value="1"/>
</dbReference>
<comment type="similarity">
    <text evidence="4">Belongs to the NADH dehydrogenase family.</text>
</comment>
<evidence type="ECO:0000256" key="2">
    <source>
        <dbReference type="ARBA" id="ARBA00004137"/>
    </source>
</evidence>
<keyword evidence="10" id="KW-0809">Transit peptide</keyword>
<keyword evidence="8" id="KW-0274">FAD</keyword>
<dbReference type="Pfam" id="PF22366">
    <property type="entry name" value="NDH2_C"/>
    <property type="match status" value="1"/>
</dbReference>
<evidence type="ECO:0000256" key="6">
    <source>
        <dbReference type="ARBA" id="ARBA00022630"/>
    </source>
</evidence>
<evidence type="ECO:0000256" key="9">
    <source>
        <dbReference type="ARBA" id="ARBA00022837"/>
    </source>
</evidence>
<dbReference type="EC" id="1.6.5.9" evidence="5"/>
<reference evidence="18 19" key="1">
    <citation type="journal article" date="2024" name="G3 (Bethesda)">
        <title>Genome assembly of Hibiscus sabdariffa L. provides insights into metabolisms of medicinal natural products.</title>
        <authorList>
            <person name="Kim T."/>
        </authorList>
    </citation>
    <scope>NUCLEOTIDE SEQUENCE [LARGE SCALE GENOMIC DNA]</scope>
    <source>
        <strain evidence="18">TK-2024</strain>
        <tissue evidence="18">Old leaves</tissue>
    </source>
</reference>
<evidence type="ECO:0000256" key="10">
    <source>
        <dbReference type="ARBA" id="ARBA00022946"/>
    </source>
</evidence>
<comment type="catalytic activity">
    <reaction evidence="15">
        <text>a quinone + NADH + H(+) = a quinol + NAD(+)</text>
        <dbReference type="Rhea" id="RHEA:46160"/>
        <dbReference type="ChEBI" id="CHEBI:15378"/>
        <dbReference type="ChEBI" id="CHEBI:24646"/>
        <dbReference type="ChEBI" id="CHEBI:57540"/>
        <dbReference type="ChEBI" id="CHEBI:57945"/>
        <dbReference type="ChEBI" id="CHEBI:132124"/>
        <dbReference type="EC" id="1.6.5.9"/>
    </reaction>
</comment>
<keyword evidence="19" id="KW-1185">Reference proteome</keyword>
<dbReference type="InterPro" id="IPR023753">
    <property type="entry name" value="FAD/NAD-binding_dom"/>
</dbReference>
<evidence type="ECO:0000256" key="11">
    <source>
        <dbReference type="ARBA" id="ARBA00023002"/>
    </source>
</evidence>
<keyword evidence="7" id="KW-0999">Mitochondrion inner membrane</keyword>
<evidence type="ECO:0000256" key="14">
    <source>
        <dbReference type="ARBA" id="ARBA00023140"/>
    </source>
</evidence>
<evidence type="ECO:0000259" key="17">
    <source>
        <dbReference type="PROSITE" id="PS50222"/>
    </source>
</evidence>
<dbReference type="SUPFAM" id="SSF51905">
    <property type="entry name" value="FAD/NAD(P)-binding domain"/>
    <property type="match status" value="2"/>
</dbReference>
<dbReference type="Gene3D" id="3.50.50.100">
    <property type="match status" value="3"/>
</dbReference>
<dbReference type="PANTHER" id="PTHR43706:SF3">
    <property type="entry name" value="EXTERNAL ALTERNATIVE NAD(P)H-UBIQUINONE OXIDOREDUCTASE B1, MITOCHONDRIAL"/>
    <property type="match status" value="1"/>
</dbReference>
<evidence type="ECO:0000256" key="13">
    <source>
        <dbReference type="ARBA" id="ARBA00023128"/>
    </source>
</evidence>
<dbReference type="Pfam" id="PF07992">
    <property type="entry name" value="Pyr_redox_2"/>
    <property type="match status" value="1"/>
</dbReference>
<keyword evidence="11" id="KW-0560">Oxidoreductase</keyword>
<feature type="domain" description="EF-hand" evidence="17">
    <location>
        <begin position="361"/>
        <end position="396"/>
    </location>
</feature>
<dbReference type="InterPro" id="IPR036188">
    <property type="entry name" value="FAD/NAD-bd_sf"/>
</dbReference>
<keyword evidence="13" id="KW-0496">Mitochondrion</keyword>
<dbReference type="PROSITE" id="PS00018">
    <property type="entry name" value="EF_HAND_1"/>
    <property type="match status" value="1"/>
</dbReference>
<organism evidence="18 19">
    <name type="scientific">Hibiscus sabdariffa</name>
    <name type="common">roselle</name>
    <dbReference type="NCBI Taxonomy" id="183260"/>
    <lineage>
        <taxon>Eukaryota</taxon>
        <taxon>Viridiplantae</taxon>
        <taxon>Streptophyta</taxon>
        <taxon>Embryophyta</taxon>
        <taxon>Tracheophyta</taxon>
        <taxon>Spermatophyta</taxon>
        <taxon>Magnoliopsida</taxon>
        <taxon>eudicotyledons</taxon>
        <taxon>Gunneridae</taxon>
        <taxon>Pentapetalae</taxon>
        <taxon>rosids</taxon>
        <taxon>malvids</taxon>
        <taxon>Malvales</taxon>
        <taxon>Malvaceae</taxon>
        <taxon>Malvoideae</taxon>
        <taxon>Hibiscus</taxon>
    </lineage>
</organism>
<dbReference type="InterPro" id="IPR018247">
    <property type="entry name" value="EF_Hand_1_Ca_BS"/>
</dbReference>
<evidence type="ECO:0000256" key="3">
    <source>
        <dbReference type="ARBA" id="ARBA00004275"/>
    </source>
</evidence>
<dbReference type="InterPro" id="IPR002048">
    <property type="entry name" value="EF_hand_dom"/>
</dbReference>
<protein>
    <recommendedName>
        <fullName evidence="5">NADH:ubiquinone reductase (non-electrogenic)</fullName>
        <ecNumber evidence="5">1.6.5.9</ecNumber>
    </recommendedName>
</protein>